<dbReference type="PROSITE" id="PS50112">
    <property type="entry name" value="PAS"/>
    <property type="match status" value="1"/>
</dbReference>
<dbReference type="PANTHER" id="PTHR32089:SF74">
    <property type="entry name" value="METHYL-ACCEPTING CHEMOTAXIS PROTEIN AER"/>
    <property type="match status" value="1"/>
</dbReference>
<sequence>MKRNLPITHVEKTFGDDANILSTTDLKGAITHVNPDFIEISGFNESELIGKNHNTVRHPDMPPMAFEDLWKTVKSGHSWMGVVKNRCKNGDHYWVSAYVTPIIKDGKIVEYQSIRSKASAEEIERAEQLYAHINTGKFPRWLKRPPIAFRYKLIFAFLLLQMATLAIPVAMAGLDVVTALISLLPGLVILGLFHVLEVRPLCNAFAKARSVCNNPVARHIFTGRQDEAGQILLALKYLEKEANGIVGRIADSSLGISGFADKLMASIERNKTTIDSQHIETDLVATAVTEMSASIQEVASNAQLTAESATRANTEVNNSKQVVNRTMEAIHTLADDVEQASEVIRKLNEDSDKISSVVSVISGIAEQTNLLALNAAIEAARAGEQGRGFAVVADEVRTLANRTHDSTREIQEMIEHLQAGASRAVGVMKKSRQQADSSVERGEEAVSSLNAITDAVATINDMSVQIATAVKEQNAVAQEVSQNIINIQQSSEMSVEGIQTSEEASTAMAAKAQEMKMLAAQFWDKRRT</sequence>
<protein>
    <submittedName>
        <fullName evidence="15">Methyl-accepting chemotaxis sensor/transducer protein</fullName>
    </submittedName>
</protein>
<dbReference type="Pfam" id="PF08447">
    <property type="entry name" value="PAS_3"/>
    <property type="match status" value="1"/>
</dbReference>
<dbReference type="Pfam" id="PF00015">
    <property type="entry name" value="MCPsignal"/>
    <property type="match status" value="1"/>
</dbReference>
<dbReference type="EMBL" id="UOFU01000156">
    <property type="protein sequence ID" value="VAW98979.1"/>
    <property type="molecule type" value="Genomic_DNA"/>
</dbReference>
<keyword evidence="8 11" id="KW-0472">Membrane</keyword>
<dbReference type="InterPro" id="IPR000014">
    <property type="entry name" value="PAS"/>
</dbReference>
<evidence type="ECO:0000256" key="7">
    <source>
        <dbReference type="ARBA" id="ARBA00022989"/>
    </source>
</evidence>
<organism evidence="15">
    <name type="scientific">hydrothermal vent metagenome</name>
    <dbReference type="NCBI Taxonomy" id="652676"/>
    <lineage>
        <taxon>unclassified sequences</taxon>
        <taxon>metagenomes</taxon>
        <taxon>ecological metagenomes</taxon>
    </lineage>
</organism>
<dbReference type="FunFam" id="3.30.450.20:FF:000046">
    <property type="entry name" value="Aerotaxis sensor receptor"/>
    <property type="match status" value="1"/>
</dbReference>
<feature type="domain" description="Methyl-accepting transducer" evidence="12">
    <location>
        <begin position="252"/>
        <end position="488"/>
    </location>
</feature>
<evidence type="ECO:0000259" key="14">
    <source>
        <dbReference type="PROSITE" id="PS50192"/>
    </source>
</evidence>
<name>A0A3B1AKV1_9ZZZZ</name>
<dbReference type="Gene3D" id="1.10.287.950">
    <property type="entry name" value="Methyl-accepting chemotaxis protein"/>
    <property type="match status" value="1"/>
</dbReference>
<feature type="domain" description="PAS" evidence="13">
    <location>
        <begin position="25"/>
        <end position="76"/>
    </location>
</feature>
<dbReference type="GO" id="GO:0004888">
    <property type="term" value="F:transmembrane signaling receptor activity"/>
    <property type="evidence" value="ECO:0007669"/>
    <property type="project" value="InterPro"/>
</dbReference>
<dbReference type="GO" id="GO:0005886">
    <property type="term" value="C:plasma membrane"/>
    <property type="evidence" value="ECO:0007669"/>
    <property type="project" value="UniProtKB-SubCell"/>
</dbReference>
<keyword evidence="3" id="KW-0488">Methylation</keyword>
<dbReference type="SUPFAM" id="SSF58104">
    <property type="entry name" value="Methyl-accepting chemotaxis protein (MCP) signaling domain"/>
    <property type="match status" value="1"/>
</dbReference>
<feature type="transmembrane region" description="Helical" evidence="11">
    <location>
        <begin position="177"/>
        <end position="196"/>
    </location>
</feature>
<dbReference type="FunFam" id="1.10.287.950:FF:000001">
    <property type="entry name" value="Methyl-accepting chemotaxis sensory transducer"/>
    <property type="match status" value="1"/>
</dbReference>
<comment type="subcellular location">
    <subcellularLocation>
        <location evidence="1">Cell inner membrane</location>
        <topology evidence="1">Multi-pass membrane protein</topology>
    </subcellularLocation>
</comment>
<keyword evidence="9" id="KW-0807">Transducer</keyword>
<comment type="similarity">
    <text evidence="10">Belongs to the methyl-accepting chemotaxis (MCP) protein family.</text>
</comment>
<keyword evidence="7 11" id="KW-1133">Transmembrane helix</keyword>
<evidence type="ECO:0000259" key="13">
    <source>
        <dbReference type="PROSITE" id="PS50112"/>
    </source>
</evidence>
<dbReference type="PANTHER" id="PTHR32089">
    <property type="entry name" value="METHYL-ACCEPTING CHEMOTAXIS PROTEIN MCPB"/>
    <property type="match status" value="1"/>
</dbReference>
<feature type="transmembrane region" description="Helical" evidence="11">
    <location>
        <begin position="153"/>
        <end position="171"/>
    </location>
</feature>
<dbReference type="InterPro" id="IPR013655">
    <property type="entry name" value="PAS_fold_3"/>
</dbReference>
<proteinExistence type="inferred from homology"/>
<keyword evidence="5" id="KW-0997">Cell inner membrane</keyword>
<gene>
    <name evidence="15" type="ORF">MNBD_GAMMA20-767</name>
</gene>
<keyword evidence="2" id="KW-1003">Cell membrane</keyword>
<evidence type="ECO:0000256" key="9">
    <source>
        <dbReference type="ARBA" id="ARBA00023224"/>
    </source>
</evidence>
<accession>A0A3B1AKV1</accession>
<evidence type="ECO:0000256" key="3">
    <source>
        <dbReference type="ARBA" id="ARBA00022481"/>
    </source>
</evidence>
<evidence type="ECO:0000256" key="10">
    <source>
        <dbReference type="ARBA" id="ARBA00029447"/>
    </source>
</evidence>
<evidence type="ECO:0000256" key="11">
    <source>
        <dbReference type="SAM" id="Phobius"/>
    </source>
</evidence>
<dbReference type="CDD" id="cd00130">
    <property type="entry name" value="PAS"/>
    <property type="match status" value="1"/>
</dbReference>
<dbReference type="InterPro" id="IPR004090">
    <property type="entry name" value="Chemotax_Me-accpt_rcpt"/>
</dbReference>
<dbReference type="InterPro" id="IPR000727">
    <property type="entry name" value="T_SNARE_dom"/>
</dbReference>
<dbReference type="CDD" id="cd11386">
    <property type="entry name" value="MCP_signal"/>
    <property type="match status" value="1"/>
</dbReference>
<dbReference type="InterPro" id="IPR004089">
    <property type="entry name" value="MCPsignal_dom"/>
</dbReference>
<feature type="domain" description="T-SNARE coiled-coil homology" evidence="14">
    <location>
        <begin position="439"/>
        <end position="501"/>
    </location>
</feature>
<dbReference type="InterPro" id="IPR035965">
    <property type="entry name" value="PAS-like_dom_sf"/>
</dbReference>
<dbReference type="PRINTS" id="PR00260">
    <property type="entry name" value="CHEMTRNSDUCR"/>
</dbReference>
<evidence type="ECO:0000313" key="15">
    <source>
        <dbReference type="EMBL" id="VAW98979.1"/>
    </source>
</evidence>
<reference evidence="15" key="1">
    <citation type="submission" date="2018-06" db="EMBL/GenBank/DDBJ databases">
        <authorList>
            <person name="Zhirakovskaya E."/>
        </authorList>
    </citation>
    <scope>NUCLEOTIDE SEQUENCE</scope>
</reference>
<evidence type="ECO:0000256" key="6">
    <source>
        <dbReference type="ARBA" id="ARBA00022692"/>
    </source>
</evidence>
<evidence type="ECO:0000259" key="12">
    <source>
        <dbReference type="PROSITE" id="PS50111"/>
    </source>
</evidence>
<dbReference type="SUPFAM" id="SSF55785">
    <property type="entry name" value="PYP-like sensor domain (PAS domain)"/>
    <property type="match status" value="1"/>
</dbReference>
<evidence type="ECO:0000256" key="4">
    <source>
        <dbReference type="ARBA" id="ARBA00022500"/>
    </source>
</evidence>
<dbReference type="PROSITE" id="PS50111">
    <property type="entry name" value="CHEMOTAXIS_TRANSDUC_2"/>
    <property type="match status" value="1"/>
</dbReference>
<keyword evidence="4" id="KW-0145">Chemotaxis</keyword>
<evidence type="ECO:0000256" key="8">
    <source>
        <dbReference type="ARBA" id="ARBA00023136"/>
    </source>
</evidence>
<evidence type="ECO:0000256" key="1">
    <source>
        <dbReference type="ARBA" id="ARBA00004429"/>
    </source>
</evidence>
<dbReference type="Gene3D" id="3.30.450.20">
    <property type="entry name" value="PAS domain"/>
    <property type="match status" value="1"/>
</dbReference>
<evidence type="ECO:0000256" key="2">
    <source>
        <dbReference type="ARBA" id="ARBA00022475"/>
    </source>
</evidence>
<evidence type="ECO:0000256" key="5">
    <source>
        <dbReference type="ARBA" id="ARBA00022519"/>
    </source>
</evidence>
<dbReference type="PROSITE" id="PS50192">
    <property type="entry name" value="T_SNARE"/>
    <property type="match status" value="1"/>
</dbReference>
<dbReference type="GO" id="GO:0006935">
    <property type="term" value="P:chemotaxis"/>
    <property type="evidence" value="ECO:0007669"/>
    <property type="project" value="UniProtKB-KW"/>
</dbReference>
<dbReference type="NCBIfam" id="TIGR00229">
    <property type="entry name" value="sensory_box"/>
    <property type="match status" value="1"/>
</dbReference>
<keyword evidence="6 11" id="KW-0812">Transmembrane</keyword>
<dbReference type="GO" id="GO:0007165">
    <property type="term" value="P:signal transduction"/>
    <property type="evidence" value="ECO:0007669"/>
    <property type="project" value="UniProtKB-KW"/>
</dbReference>
<dbReference type="SMART" id="SM00283">
    <property type="entry name" value="MA"/>
    <property type="match status" value="1"/>
</dbReference>
<dbReference type="AlphaFoldDB" id="A0A3B1AKV1"/>